<dbReference type="RefSeq" id="WP_380531454.1">
    <property type="nucleotide sequence ID" value="NZ_JBHFAB010000002.1"/>
</dbReference>
<evidence type="ECO:0000256" key="1">
    <source>
        <dbReference type="ARBA" id="ARBA00008898"/>
    </source>
</evidence>
<dbReference type="EC" id="1.5.1.-" evidence="5"/>
<dbReference type="PANTHER" id="PTHR30466">
    <property type="entry name" value="FLAVIN REDUCTASE"/>
    <property type="match status" value="1"/>
</dbReference>
<dbReference type="InterPro" id="IPR002563">
    <property type="entry name" value="Flavin_Rdtase-like_dom"/>
</dbReference>
<feature type="domain" description="Flavin reductase like" evidence="4">
    <location>
        <begin position="19"/>
        <end position="165"/>
    </location>
</feature>
<accession>A0ABV6VP70</accession>
<dbReference type="SUPFAM" id="SSF50475">
    <property type="entry name" value="FMN-binding split barrel"/>
    <property type="match status" value="1"/>
</dbReference>
<dbReference type="PANTHER" id="PTHR30466:SF11">
    <property type="entry name" value="FLAVIN-DEPENDENT MONOOXYGENASE, REDUCTASE SUBUNIT HSAB"/>
    <property type="match status" value="1"/>
</dbReference>
<evidence type="ECO:0000313" key="5">
    <source>
        <dbReference type="EMBL" id="MFC1415539.1"/>
    </source>
</evidence>
<comment type="similarity">
    <text evidence="1">Belongs to the non-flavoprotein flavin reductase family.</text>
</comment>
<dbReference type="EMBL" id="JBHFAB010000002">
    <property type="protein sequence ID" value="MFC1415539.1"/>
    <property type="molecule type" value="Genomic_DNA"/>
</dbReference>
<evidence type="ECO:0000313" key="6">
    <source>
        <dbReference type="Proteomes" id="UP001592531"/>
    </source>
</evidence>
<keyword evidence="6" id="KW-1185">Reference proteome</keyword>
<organism evidence="5 6">
    <name type="scientific">Streptacidiphilus cavernicola</name>
    <dbReference type="NCBI Taxonomy" id="3342716"/>
    <lineage>
        <taxon>Bacteria</taxon>
        <taxon>Bacillati</taxon>
        <taxon>Actinomycetota</taxon>
        <taxon>Actinomycetes</taxon>
        <taxon>Kitasatosporales</taxon>
        <taxon>Streptomycetaceae</taxon>
        <taxon>Streptacidiphilus</taxon>
    </lineage>
</organism>
<dbReference type="InterPro" id="IPR012349">
    <property type="entry name" value="Split_barrel_FMN-bd"/>
</dbReference>
<sequence>MTGRSPARAVDPDAFRAVSRHWTTGVALLTVRADEELFAKTVSSLCTLSLDPPLVSVAVDLRSPLVAAARVAGHYAVSVLTDRQHGLARRFAAPGAGRALGLFTGAPMRTEDTGAPVLEGCLAWFDCLLHDVLPGGDHALLIGRVVAAEGQPGEPLVHHDGRFHSLELDLELDVGPGPVPDSAPGPPGPASGAAPAPDSDPVHRPTAPAGAR</sequence>
<reference evidence="5 6" key="1">
    <citation type="submission" date="2024-09" db="EMBL/GenBank/DDBJ databases">
        <authorList>
            <person name="Lee S.D."/>
        </authorList>
    </citation>
    <scope>NUCLEOTIDE SEQUENCE [LARGE SCALE GENOMIC DNA]</scope>
    <source>
        <strain evidence="5 6">N8-3</strain>
    </source>
</reference>
<dbReference type="GO" id="GO:0016491">
    <property type="term" value="F:oxidoreductase activity"/>
    <property type="evidence" value="ECO:0007669"/>
    <property type="project" value="UniProtKB-KW"/>
</dbReference>
<keyword evidence="2 5" id="KW-0560">Oxidoreductase</keyword>
<dbReference type="Proteomes" id="UP001592531">
    <property type="component" value="Unassembled WGS sequence"/>
</dbReference>
<dbReference type="Gene3D" id="2.30.110.10">
    <property type="entry name" value="Electron Transport, Fmn-binding Protein, Chain A"/>
    <property type="match status" value="1"/>
</dbReference>
<proteinExistence type="inferred from homology"/>
<comment type="caution">
    <text evidence="5">The sequence shown here is derived from an EMBL/GenBank/DDBJ whole genome shotgun (WGS) entry which is preliminary data.</text>
</comment>
<evidence type="ECO:0000259" key="4">
    <source>
        <dbReference type="SMART" id="SM00903"/>
    </source>
</evidence>
<evidence type="ECO:0000256" key="3">
    <source>
        <dbReference type="SAM" id="MobiDB-lite"/>
    </source>
</evidence>
<gene>
    <name evidence="5" type="ORF">ACEZDE_02610</name>
</gene>
<evidence type="ECO:0000256" key="2">
    <source>
        <dbReference type="ARBA" id="ARBA00023002"/>
    </source>
</evidence>
<protein>
    <submittedName>
        <fullName evidence="5">Flavin reductase family protein</fullName>
        <ecNumber evidence="5">1.5.1.-</ecNumber>
    </submittedName>
</protein>
<dbReference type="InterPro" id="IPR050268">
    <property type="entry name" value="NADH-dep_flavin_reductase"/>
</dbReference>
<feature type="compositionally biased region" description="Low complexity" evidence="3">
    <location>
        <begin position="190"/>
        <end position="199"/>
    </location>
</feature>
<dbReference type="Pfam" id="PF01613">
    <property type="entry name" value="Flavin_Reduct"/>
    <property type="match status" value="1"/>
</dbReference>
<name>A0ABV6VP70_9ACTN</name>
<dbReference type="SMART" id="SM00903">
    <property type="entry name" value="Flavin_Reduct"/>
    <property type="match status" value="1"/>
</dbReference>
<feature type="region of interest" description="Disordered" evidence="3">
    <location>
        <begin position="172"/>
        <end position="212"/>
    </location>
</feature>
<feature type="compositionally biased region" description="Pro residues" evidence="3">
    <location>
        <begin position="177"/>
        <end position="189"/>
    </location>
</feature>